<keyword evidence="3" id="KW-1185">Reference proteome</keyword>
<dbReference type="InterPro" id="IPR051531">
    <property type="entry name" value="N-acetyltransferase"/>
</dbReference>
<feature type="domain" description="N-acetyltransferase" evidence="1">
    <location>
        <begin position="16"/>
        <end position="177"/>
    </location>
</feature>
<dbReference type="Proteomes" id="UP000598271">
    <property type="component" value="Unassembled WGS sequence"/>
</dbReference>
<dbReference type="EMBL" id="BMXF01000003">
    <property type="protein sequence ID" value="GHB78702.1"/>
    <property type="molecule type" value="Genomic_DNA"/>
</dbReference>
<dbReference type="InterPro" id="IPR000182">
    <property type="entry name" value="GNAT_dom"/>
</dbReference>
<name>A0A8J3DBJ4_9BACT</name>
<dbReference type="PANTHER" id="PTHR43792:SF1">
    <property type="entry name" value="N-ACETYLTRANSFERASE DOMAIN-CONTAINING PROTEIN"/>
    <property type="match status" value="1"/>
</dbReference>
<sequence>MNRSSYYADNHETERLRTRFLTSDDAEVWKEFFMDQEAVKFFPMAIFDSHEESSRHWIERQLTRYAKQQYGMQALIDKQSNAFVGMCGLMTQTVDDIVELEVGYHILKKYWGKGYAPEAARLFIGYAFAHNLSGSVVSIIDIENSNSQRVAEKNGLTREKQTQYMGLDVYLYRIFDKAFN</sequence>
<dbReference type="GO" id="GO:0016747">
    <property type="term" value="F:acyltransferase activity, transferring groups other than amino-acyl groups"/>
    <property type="evidence" value="ECO:0007669"/>
    <property type="project" value="InterPro"/>
</dbReference>
<dbReference type="PROSITE" id="PS51186">
    <property type="entry name" value="GNAT"/>
    <property type="match status" value="1"/>
</dbReference>
<reference evidence="2 3" key="1">
    <citation type="journal article" date="2014" name="Int. J. Syst. Evol. Microbiol.">
        <title>Complete genome sequence of Corynebacterium casei LMG S-19264T (=DSM 44701T), isolated from a smear-ripened cheese.</title>
        <authorList>
            <consortium name="US DOE Joint Genome Institute (JGI-PGF)"/>
            <person name="Walter F."/>
            <person name="Albersmeier A."/>
            <person name="Kalinowski J."/>
            <person name="Ruckert C."/>
        </authorList>
    </citation>
    <scope>NUCLEOTIDE SEQUENCE [LARGE SCALE GENOMIC DNA]</scope>
    <source>
        <strain evidence="2 3">KCTC 12866</strain>
    </source>
</reference>
<gene>
    <name evidence="2" type="ORF">GCM10007390_36380</name>
</gene>
<comment type="caution">
    <text evidence="2">The sequence shown here is derived from an EMBL/GenBank/DDBJ whole genome shotgun (WGS) entry which is preliminary data.</text>
</comment>
<accession>A0A8J3DBJ4</accession>
<evidence type="ECO:0000313" key="3">
    <source>
        <dbReference type="Proteomes" id="UP000598271"/>
    </source>
</evidence>
<dbReference type="Pfam" id="PF13302">
    <property type="entry name" value="Acetyltransf_3"/>
    <property type="match status" value="1"/>
</dbReference>
<dbReference type="InterPro" id="IPR016181">
    <property type="entry name" value="Acyl_CoA_acyltransferase"/>
</dbReference>
<proteinExistence type="predicted"/>
<evidence type="ECO:0000313" key="2">
    <source>
        <dbReference type="EMBL" id="GHB78702.1"/>
    </source>
</evidence>
<dbReference type="Gene3D" id="3.40.630.30">
    <property type="match status" value="1"/>
</dbReference>
<protein>
    <submittedName>
        <fullName evidence="2">Acetyltransferase</fullName>
    </submittedName>
</protein>
<dbReference type="RefSeq" id="WP_189565928.1">
    <property type="nucleotide sequence ID" value="NZ_BMXF01000003.1"/>
</dbReference>
<organism evidence="2 3">
    <name type="scientific">Persicitalea jodogahamensis</name>
    <dbReference type="NCBI Taxonomy" id="402147"/>
    <lineage>
        <taxon>Bacteria</taxon>
        <taxon>Pseudomonadati</taxon>
        <taxon>Bacteroidota</taxon>
        <taxon>Cytophagia</taxon>
        <taxon>Cytophagales</taxon>
        <taxon>Spirosomataceae</taxon>
        <taxon>Persicitalea</taxon>
    </lineage>
</organism>
<dbReference type="SUPFAM" id="SSF55729">
    <property type="entry name" value="Acyl-CoA N-acyltransferases (Nat)"/>
    <property type="match status" value="1"/>
</dbReference>
<dbReference type="AlphaFoldDB" id="A0A8J3DBJ4"/>
<dbReference type="PANTHER" id="PTHR43792">
    <property type="entry name" value="GNAT FAMILY, PUTATIVE (AFU_ORTHOLOGUE AFUA_3G00765)-RELATED-RELATED"/>
    <property type="match status" value="1"/>
</dbReference>
<evidence type="ECO:0000259" key="1">
    <source>
        <dbReference type="PROSITE" id="PS51186"/>
    </source>
</evidence>